<feature type="compositionally biased region" description="Polar residues" evidence="3">
    <location>
        <begin position="52"/>
        <end position="62"/>
    </location>
</feature>
<evidence type="ECO:0000256" key="2">
    <source>
        <dbReference type="ARBA" id="ARBA00022801"/>
    </source>
</evidence>
<dbReference type="CDD" id="cd18793">
    <property type="entry name" value="SF2_C_SNF"/>
    <property type="match status" value="1"/>
</dbReference>
<dbReference type="PANTHER" id="PTHR35116:SF2">
    <property type="entry name" value="ATP-DEPENDENT HELICASE FAMILY PROTEIN-RELATED"/>
    <property type="match status" value="1"/>
</dbReference>
<feature type="domain" description="Chromo" evidence="4">
    <location>
        <begin position="436"/>
        <end position="504"/>
    </location>
</feature>
<feature type="compositionally biased region" description="Polar residues" evidence="3">
    <location>
        <begin position="1616"/>
        <end position="1628"/>
    </location>
</feature>
<feature type="region of interest" description="Disordered" evidence="3">
    <location>
        <begin position="2257"/>
        <end position="2295"/>
    </location>
</feature>
<protein>
    <submittedName>
        <fullName evidence="6">Putative helicase protein MOM1 isoform X1</fullName>
        <ecNumber evidence="6">3.6.4.12</ecNumber>
    </submittedName>
</protein>
<feature type="compositionally biased region" description="Polar residues" evidence="3">
    <location>
        <begin position="1832"/>
        <end position="1845"/>
    </location>
</feature>
<dbReference type="InterPro" id="IPR049730">
    <property type="entry name" value="SNF2/RAD54-like_C"/>
</dbReference>
<feature type="region of interest" description="Disordered" evidence="3">
    <location>
        <begin position="1971"/>
        <end position="1990"/>
    </location>
</feature>
<feature type="compositionally biased region" description="Pro residues" evidence="3">
    <location>
        <begin position="2271"/>
        <end position="2286"/>
    </location>
</feature>
<dbReference type="Gene3D" id="3.40.50.300">
    <property type="entry name" value="P-loop containing nucleotide triphosphate hydrolases"/>
    <property type="match status" value="1"/>
</dbReference>
<feature type="compositionally biased region" description="Basic and acidic residues" evidence="3">
    <location>
        <begin position="80"/>
        <end position="89"/>
    </location>
</feature>
<dbReference type="PANTHER" id="PTHR35116">
    <property type="entry name" value="HELICASE PROTEIN MOM1"/>
    <property type="match status" value="1"/>
</dbReference>
<dbReference type="GO" id="GO:0003678">
    <property type="term" value="F:DNA helicase activity"/>
    <property type="evidence" value="ECO:0007669"/>
    <property type="project" value="UniProtKB-EC"/>
</dbReference>
<feature type="compositionally biased region" description="Polar residues" evidence="3">
    <location>
        <begin position="2162"/>
        <end position="2173"/>
    </location>
</feature>
<feature type="region of interest" description="Disordered" evidence="3">
    <location>
        <begin position="2162"/>
        <end position="2193"/>
    </location>
</feature>
<name>A0A5B7AM86_DAVIN</name>
<dbReference type="PROSITE" id="PS50013">
    <property type="entry name" value="CHROMO_2"/>
    <property type="match status" value="2"/>
</dbReference>
<keyword evidence="2 6" id="KW-0378">Hydrolase</keyword>
<feature type="domain" description="Helicase C-terminal" evidence="5">
    <location>
        <begin position="914"/>
        <end position="1077"/>
    </location>
</feature>
<evidence type="ECO:0000259" key="4">
    <source>
        <dbReference type="PROSITE" id="PS50013"/>
    </source>
</evidence>
<feature type="compositionally biased region" description="Basic and acidic residues" evidence="3">
    <location>
        <begin position="63"/>
        <end position="72"/>
    </location>
</feature>
<dbReference type="InterPro" id="IPR013083">
    <property type="entry name" value="Znf_RING/FYVE/PHD"/>
</dbReference>
<reference evidence="6" key="1">
    <citation type="submission" date="2019-08" db="EMBL/GenBank/DDBJ databases">
        <title>Reference gene set and small RNA set construction with multiple tissues from Davidia involucrata Baill.</title>
        <authorList>
            <person name="Yang H."/>
            <person name="Zhou C."/>
            <person name="Li G."/>
            <person name="Wang J."/>
            <person name="Gao P."/>
            <person name="Wang M."/>
            <person name="Wang R."/>
            <person name="Zhao Y."/>
        </authorList>
    </citation>
    <scope>NUCLEOTIDE SEQUENCE</scope>
    <source>
        <tissue evidence="6">Mixed with DoveR01_LX</tissue>
    </source>
</reference>
<feature type="domain" description="Chromo" evidence="4">
    <location>
        <begin position="506"/>
        <end position="587"/>
    </location>
</feature>
<dbReference type="Pfam" id="PF25029">
    <property type="entry name" value="MOM1"/>
    <property type="match status" value="1"/>
</dbReference>
<feature type="region of interest" description="Disordered" evidence="3">
    <location>
        <begin position="1832"/>
        <end position="1851"/>
    </location>
</feature>
<dbReference type="InterPro" id="IPR039322">
    <property type="entry name" value="MOM1"/>
</dbReference>
<dbReference type="InterPro" id="IPR016197">
    <property type="entry name" value="Chromo-like_dom_sf"/>
</dbReference>
<feature type="compositionally biased region" description="Basic and acidic residues" evidence="3">
    <location>
        <begin position="1770"/>
        <end position="1779"/>
    </location>
</feature>
<dbReference type="EMBL" id="GHES01026539">
    <property type="protein sequence ID" value="MPA57098.1"/>
    <property type="molecule type" value="Transcribed_RNA"/>
</dbReference>
<feature type="compositionally biased region" description="Basic and acidic residues" evidence="3">
    <location>
        <begin position="143"/>
        <end position="152"/>
    </location>
</feature>
<dbReference type="InterPro" id="IPR027417">
    <property type="entry name" value="P-loop_NTPase"/>
</dbReference>
<dbReference type="InterPro" id="IPR000330">
    <property type="entry name" value="SNF2_N"/>
</dbReference>
<feature type="compositionally biased region" description="Low complexity" evidence="3">
    <location>
        <begin position="26"/>
        <end position="40"/>
    </location>
</feature>
<evidence type="ECO:0000256" key="1">
    <source>
        <dbReference type="ARBA" id="ARBA00022737"/>
    </source>
</evidence>
<dbReference type="SMART" id="SM00298">
    <property type="entry name" value="CHROMO"/>
    <property type="match status" value="2"/>
</dbReference>
<evidence type="ECO:0000259" key="5">
    <source>
        <dbReference type="PROSITE" id="PS51194"/>
    </source>
</evidence>
<feature type="compositionally biased region" description="Low complexity" evidence="3">
    <location>
        <begin position="2174"/>
        <end position="2186"/>
    </location>
</feature>
<keyword evidence="6" id="KW-0067">ATP-binding</keyword>
<feature type="compositionally biased region" description="Polar residues" evidence="3">
    <location>
        <begin position="1781"/>
        <end position="1794"/>
    </location>
</feature>
<keyword evidence="6" id="KW-0547">Nucleotide-binding</keyword>
<evidence type="ECO:0000313" key="6">
    <source>
        <dbReference type="EMBL" id="MPA57098.1"/>
    </source>
</evidence>
<dbReference type="GO" id="GO:0005524">
    <property type="term" value="F:ATP binding"/>
    <property type="evidence" value="ECO:0007669"/>
    <property type="project" value="InterPro"/>
</dbReference>
<feature type="compositionally biased region" description="Low complexity" evidence="3">
    <location>
        <begin position="107"/>
        <end position="122"/>
    </location>
</feature>
<organism evidence="6">
    <name type="scientific">Davidia involucrata</name>
    <name type="common">Dove tree</name>
    <dbReference type="NCBI Taxonomy" id="16924"/>
    <lineage>
        <taxon>Eukaryota</taxon>
        <taxon>Viridiplantae</taxon>
        <taxon>Streptophyta</taxon>
        <taxon>Embryophyta</taxon>
        <taxon>Tracheophyta</taxon>
        <taxon>Spermatophyta</taxon>
        <taxon>Magnoliopsida</taxon>
        <taxon>eudicotyledons</taxon>
        <taxon>Gunneridae</taxon>
        <taxon>Pentapetalae</taxon>
        <taxon>asterids</taxon>
        <taxon>Cornales</taxon>
        <taxon>Nyssaceae</taxon>
        <taxon>Davidia</taxon>
    </lineage>
</organism>
<dbReference type="InterPro" id="IPR001650">
    <property type="entry name" value="Helicase_C-like"/>
</dbReference>
<dbReference type="InterPro" id="IPR056882">
    <property type="entry name" value="MOM1_dom"/>
</dbReference>
<feature type="compositionally biased region" description="Gly residues" evidence="3">
    <location>
        <begin position="1233"/>
        <end position="1242"/>
    </location>
</feature>
<keyword evidence="1" id="KW-0677">Repeat</keyword>
<sequence>MANDTRSSRKIKDDESNTSKKKHVNGKGSSTSGSATTDTSGLRRSARETSSRKQMISSPSSMRKSERLEKRRPSMPLVKKISERIDKQRMPSPLRRSDRGKKHPLLSSSGSKNSEKGSGSSDMKGKKLKREKSVKQLALGARDVSRNEKQDLKPVGMKKKKMDLRTYKALFKPQRRRNALQDIDDELERRDKLSQADSSNGRGSVSKQVEDGEDGDDECSGMVVVEVREDVERTSEGALERSSSSLRNLGEVELSYSSRKHSCTEEPIDLSNGDGLNASKSGGTVKETLDDAQRVQADCSPMEKFQTLELLGSTSIGRSRDHDIDLGTGDSVRPSKRKRYVVDMDSDTSATVANKDICASIVDATSSPSSGCKRQNFVETCVASSKRRRCCDGKGCNRSYHLSCLDPPLDDVPLGVWHCLLCVKKKIESGVHSVSEGIESIWDGREVELSDAEGLRRQKQYFVKYKGLAHIHNHWVPESQLHLEAPSLVAKFDQKNQVTRWKLEWTVPQRLLKKRLIMSPMQSNGNHSGHAADSSDCYYEWLIKWCGLDYEHATWELENASFLHSPHGQSLVREYENRCENAKRNVSFSRVDKSKKEYSLKLSKLPAEVSPGLDYNHLNSVNKLREYWHKGQHAVVIDDQDRVMKVILFILSLLPDVCQPFLIISTSNALSLWEAGFLHLAPSIEVVVYSGNKDTRRSIRMLEFYEEGGCIMFQVLLSSQDAVVEDLEMLKCLRWEAIIVDECQSSIISTHFGQIKMLATGIRLLIFNDQIKESIAEHLNLLSLLDSLGDLDTNDGSKTESNDNLAKLKKRLSQFIAYDCKADFSRFVEYWVPVQISNVQLEQYCATLLSNSLTLCSTSKNDLVGALRDILISTRKCCDHPYIVDPSLQGLITKGLPEVEYLDVGIKASGKLQLLDMMLSEIKNRQLRVVILFQSIGGSGRDSIGDILDDFLRQRFGPDSYERVDGGVLPSKKQAALNKFNNKDSGRFVFLLENRACLPSIRLSSVDTIVIFDSDWNPANDSRVLHRISADSQFGQIKIFRLYSAWTVEEKVLVLAKHNLTVDSNLQGISRSISHMLLMWCTSYLFGRLDEFHGGNTEASSTNISYEQSLLKDVVKEFLALLSENAENNDTSTSIIKVRQSGGTYSTSVSLLGEPKNQLTEGEEPHLFWTKLLEGRNPRWKYSSGPAQRNRKRVQYFDESPKKLEVENSEVGKKRKKVANDSIDLASLKPGLEEGGVAGGKGAASKVPANNGSQSLPRSTACVTVTHSRNHASTSTLLPEVHMLESEERRTLRDAQKSLRLLLKPEISKLCEILQLSEDVKVMVGRFLDYVIDNHHVSREPATILQAFQISLCWIAASLLKHKIDRKESLALAKQHLNFGCKEEEANNVYSKLRLLKKMFLYRTENIKESDSLKDSVSPAEDITKEMLDARMSQSVASTQQNVRLEVEKRSHNQEFADEQILSEQGQAPKYKMTQKEISKSIRRIQKKCEKRMTKLLRKQQEEILEFHRILEEERVQLEKEHRLESALVRSIHSHIPVRIDKLKILDNDFSKKLEEHEHQKDICLKDLEAKQLAEKNEERQKAACWLAGLKSMVQGEFSGGLPSHGSEYKDKVGCSQASENTSHNGPQNVAPVSGRLLEEQSPDGDVYGMQATGAASDVSETVPNEAAGCSVPIESVTLPLNPNCENAVNPIALERVSSAGFEKPNRLGSFSDGPENIVLVNPPPEEQIPDGAPSSVRDQEVLSEIPETAPNEAEGDAGSVEILTPAVESNRENVRRDGSNILNATGNQNDAATSSIDSDSLSVELSLVKSPSVQPVFAPVHSGQLPQNQALEDEGSQLSSSTGTRDAPASGNENIVQQVEVQPLHLVIAGPTDQTNHEAPIIETVEQLQPSPTTNLPFGHNQHVLLPIHEVDHQPCSEGHTSFKNAEAPPQLVEDTSEFSNQAVSHEADIASHLLIDATDLPLGLNQPDLSSASRVDHQPSSEGCASFQNTEAPPQLVEDTAELPSQAVLQPGGNLELQPLIDPPLGGFGTHLPMHTSPQVASRLPKLPFYADPLQNELERLRKETEQAVKVHEDMKLRLRSECDKEIEEITTQIRRKYDAKLQDAEAAFLLKNMELDANHNKVLMNKILAEAFKSKCLDLRPSGSLGAQQVVPSSFMPQLRQLSSSHPTQRPSSITGSSSIGPPAATQPHVQVVHHSSALFPSIAPPLISPMTPSTANPQLIGGIRAPAPHIQPFRPSTSIMSTTSSIPSLLPHGMPTHMPSTSLSVPQLPPRPPLPPSSPPPTYHSRPEITGGFPALHHNSSLSALELLMEVDNRPGPHPPNVLPPPPDLGSNFDSELGALRSSTSIGVNLAHSRVANSGVATDVVCLSDDD</sequence>
<dbReference type="SUPFAM" id="SSF52540">
    <property type="entry name" value="P-loop containing nucleoside triphosphate hydrolases"/>
    <property type="match status" value="2"/>
</dbReference>
<dbReference type="Gene3D" id="3.40.50.10810">
    <property type="entry name" value="Tandem AAA-ATPase domain"/>
    <property type="match status" value="1"/>
</dbReference>
<dbReference type="Pfam" id="PF00271">
    <property type="entry name" value="Helicase_C"/>
    <property type="match status" value="1"/>
</dbReference>
<gene>
    <name evidence="6" type="ORF">Din_026539</name>
</gene>
<dbReference type="PROSITE" id="PS51194">
    <property type="entry name" value="HELICASE_CTER"/>
    <property type="match status" value="1"/>
</dbReference>
<dbReference type="Pfam" id="PF00176">
    <property type="entry name" value="SNF2-rel_dom"/>
    <property type="match status" value="1"/>
</dbReference>
<dbReference type="GO" id="GO:0031507">
    <property type="term" value="P:heterochromatin formation"/>
    <property type="evidence" value="ECO:0007669"/>
    <property type="project" value="InterPro"/>
</dbReference>
<feature type="compositionally biased region" description="Polar residues" evidence="3">
    <location>
        <begin position="195"/>
        <end position="207"/>
    </location>
</feature>
<accession>A0A5B7AM86</accession>
<dbReference type="Gene3D" id="3.30.40.10">
    <property type="entry name" value="Zinc/RING finger domain, C3HC4 (zinc finger)"/>
    <property type="match status" value="1"/>
</dbReference>
<feature type="region of interest" description="Disordered" evidence="3">
    <location>
        <begin position="1230"/>
        <end position="1257"/>
    </location>
</feature>
<dbReference type="InterPro" id="IPR000953">
    <property type="entry name" value="Chromo/chromo_shadow_dom"/>
</dbReference>
<keyword evidence="6" id="KW-0347">Helicase</keyword>
<proteinExistence type="predicted"/>
<dbReference type="SUPFAM" id="SSF54160">
    <property type="entry name" value="Chromo domain-like"/>
    <property type="match status" value="2"/>
</dbReference>
<dbReference type="Gene3D" id="2.40.50.40">
    <property type="match status" value="2"/>
</dbReference>
<dbReference type="EC" id="3.6.4.12" evidence="6"/>
<feature type="region of interest" description="Disordered" evidence="3">
    <location>
        <begin position="1766"/>
        <end position="1796"/>
    </location>
</feature>
<dbReference type="GO" id="GO:0016787">
    <property type="term" value="F:hydrolase activity"/>
    <property type="evidence" value="ECO:0007669"/>
    <property type="project" value="UniProtKB-KW"/>
</dbReference>
<feature type="region of interest" description="Disordered" evidence="3">
    <location>
        <begin position="1602"/>
        <end position="1631"/>
    </location>
</feature>
<dbReference type="Gene3D" id="6.10.250.1310">
    <property type="match status" value="1"/>
</dbReference>
<dbReference type="InterPro" id="IPR038718">
    <property type="entry name" value="SNF2-like_sf"/>
</dbReference>
<feature type="region of interest" description="Disordered" evidence="3">
    <location>
        <begin position="1"/>
        <end position="219"/>
    </location>
</feature>
<evidence type="ECO:0000256" key="3">
    <source>
        <dbReference type="SAM" id="MobiDB-lite"/>
    </source>
</evidence>
<feature type="compositionally biased region" description="Basic and acidic residues" evidence="3">
    <location>
        <begin position="1"/>
        <end position="18"/>
    </location>
</feature>